<evidence type="ECO:0000313" key="10">
    <source>
        <dbReference type="Proteomes" id="UP000807825"/>
    </source>
</evidence>
<dbReference type="GO" id="GO:0030313">
    <property type="term" value="C:cell envelope"/>
    <property type="evidence" value="ECO:0007669"/>
    <property type="project" value="UniProtKB-SubCell"/>
</dbReference>
<protein>
    <submittedName>
        <fullName evidence="9">Efflux RND transporter periplasmic adaptor subunit</fullName>
    </submittedName>
</protein>
<accession>A0A9D6Z286</accession>
<reference evidence="9" key="1">
    <citation type="submission" date="2020-07" db="EMBL/GenBank/DDBJ databases">
        <title>Huge and variable diversity of episymbiotic CPR bacteria and DPANN archaea in groundwater ecosystems.</title>
        <authorList>
            <person name="He C.Y."/>
            <person name="Keren R."/>
            <person name="Whittaker M."/>
            <person name="Farag I.F."/>
            <person name="Doudna J."/>
            <person name="Cate J.H.D."/>
            <person name="Banfield J.F."/>
        </authorList>
    </citation>
    <scope>NUCLEOTIDE SEQUENCE</scope>
    <source>
        <strain evidence="9">NC_groundwater_1664_Pr3_B-0.1um_52_9</strain>
    </source>
</reference>
<dbReference type="GO" id="GO:0005886">
    <property type="term" value="C:plasma membrane"/>
    <property type="evidence" value="ECO:0007669"/>
    <property type="project" value="TreeGrafter"/>
</dbReference>
<dbReference type="PROSITE" id="PS51257">
    <property type="entry name" value="PROKAR_LIPOPROTEIN"/>
    <property type="match status" value="1"/>
</dbReference>
<dbReference type="Gene3D" id="1.10.287.470">
    <property type="entry name" value="Helix hairpin bin"/>
    <property type="match status" value="1"/>
</dbReference>
<dbReference type="Gene3D" id="2.40.30.170">
    <property type="match status" value="1"/>
</dbReference>
<evidence type="ECO:0000256" key="5">
    <source>
        <dbReference type="SAM" id="SignalP"/>
    </source>
</evidence>
<comment type="caution">
    <text evidence="9">The sequence shown here is derived from an EMBL/GenBank/DDBJ whole genome shotgun (WGS) entry which is preliminary data.</text>
</comment>
<evidence type="ECO:0000259" key="6">
    <source>
        <dbReference type="Pfam" id="PF25917"/>
    </source>
</evidence>
<name>A0A9D6Z286_9BACT</name>
<dbReference type="InterPro" id="IPR058627">
    <property type="entry name" value="MdtA-like_C"/>
</dbReference>
<feature type="domain" description="Multidrug resistance protein MdtA-like barrel-sandwich hybrid" evidence="6">
    <location>
        <begin position="60"/>
        <end position="197"/>
    </location>
</feature>
<dbReference type="GO" id="GO:0046677">
    <property type="term" value="P:response to antibiotic"/>
    <property type="evidence" value="ECO:0007669"/>
    <property type="project" value="TreeGrafter"/>
</dbReference>
<dbReference type="FunFam" id="2.40.420.20:FF:000001">
    <property type="entry name" value="Efflux RND transporter periplasmic adaptor subunit"/>
    <property type="match status" value="1"/>
</dbReference>
<dbReference type="InterPro" id="IPR058626">
    <property type="entry name" value="MdtA-like_b-barrel"/>
</dbReference>
<organism evidence="9 10">
    <name type="scientific">Desulfomonile tiedjei</name>
    <dbReference type="NCBI Taxonomy" id="2358"/>
    <lineage>
        <taxon>Bacteria</taxon>
        <taxon>Pseudomonadati</taxon>
        <taxon>Thermodesulfobacteriota</taxon>
        <taxon>Desulfomonilia</taxon>
        <taxon>Desulfomonilales</taxon>
        <taxon>Desulfomonilaceae</taxon>
        <taxon>Desulfomonile</taxon>
    </lineage>
</organism>
<evidence type="ECO:0000259" key="8">
    <source>
        <dbReference type="Pfam" id="PF25967"/>
    </source>
</evidence>
<evidence type="ECO:0000256" key="1">
    <source>
        <dbReference type="ARBA" id="ARBA00004196"/>
    </source>
</evidence>
<feature type="signal peptide" evidence="5">
    <location>
        <begin position="1"/>
        <end position="25"/>
    </location>
</feature>
<evidence type="ECO:0000256" key="4">
    <source>
        <dbReference type="SAM" id="MobiDB-lite"/>
    </source>
</evidence>
<gene>
    <name evidence="9" type="ORF">HY912_02635</name>
</gene>
<dbReference type="PANTHER" id="PTHR30158">
    <property type="entry name" value="ACRA/E-RELATED COMPONENT OF DRUG EFFLUX TRANSPORTER"/>
    <property type="match status" value="1"/>
</dbReference>
<comment type="similarity">
    <text evidence="2">Belongs to the membrane fusion protein (MFP) (TC 8.A.1) family.</text>
</comment>
<evidence type="ECO:0000259" key="7">
    <source>
        <dbReference type="Pfam" id="PF25944"/>
    </source>
</evidence>
<evidence type="ECO:0000256" key="3">
    <source>
        <dbReference type="SAM" id="Coils"/>
    </source>
</evidence>
<feature type="compositionally biased region" description="Low complexity" evidence="4">
    <location>
        <begin position="374"/>
        <end position="390"/>
    </location>
</feature>
<dbReference type="NCBIfam" id="TIGR01730">
    <property type="entry name" value="RND_mfp"/>
    <property type="match status" value="1"/>
</dbReference>
<feature type="coiled-coil region" evidence="3">
    <location>
        <begin position="140"/>
        <end position="172"/>
    </location>
</feature>
<keyword evidence="3" id="KW-0175">Coiled coil</keyword>
<dbReference type="AlphaFoldDB" id="A0A9D6Z286"/>
<dbReference type="SUPFAM" id="SSF111369">
    <property type="entry name" value="HlyD-like secretion proteins"/>
    <property type="match status" value="1"/>
</dbReference>
<dbReference type="Pfam" id="PF25967">
    <property type="entry name" value="RND-MFP_C"/>
    <property type="match status" value="1"/>
</dbReference>
<evidence type="ECO:0000256" key="2">
    <source>
        <dbReference type="ARBA" id="ARBA00009477"/>
    </source>
</evidence>
<feature type="region of interest" description="Disordered" evidence="4">
    <location>
        <begin position="363"/>
        <end position="390"/>
    </location>
</feature>
<keyword evidence="5" id="KW-0732">Signal</keyword>
<dbReference type="GO" id="GO:0022857">
    <property type="term" value="F:transmembrane transporter activity"/>
    <property type="evidence" value="ECO:0007669"/>
    <property type="project" value="InterPro"/>
</dbReference>
<dbReference type="PANTHER" id="PTHR30158:SF10">
    <property type="entry name" value="CATION EFFLUX PUMP"/>
    <property type="match status" value="1"/>
</dbReference>
<feature type="domain" description="Multidrug resistance protein MdtA-like beta-barrel" evidence="7">
    <location>
        <begin position="207"/>
        <end position="297"/>
    </location>
</feature>
<dbReference type="InterPro" id="IPR058625">
    <property type="entry name" value="MdtA-like_BSH"/>
</dbReference>
<feature type="chain" id="PRO_5039216334" evidence="5">
    <location>
        <begin position="26"/>
        <end position="390"/>
    </location>
</feature>
<dbReference type="Pfam" id="PF25917">
    <property type="entry name" value="BSH_RND"/>
    <property type="match status" value="1"/>
</dbReference>
<comment type="subcellular location">
    <subcellularLocation>
        <location evidence="1">Cell envelope</location>
    </subcellularLocation>
</comment>
<dbReference type="Gene3D" id="2.40.420.20">
    <property type="match status" value="1"/>
</dbReference>
<dbReference type="Gene3D" id="2.40.50.100">
    <property type="match status" value="1"/>
</dbReference>
<dbReference type="InterPro" id="IPR006143">
    <property type="entry name" value="RND_pump_MFP"/>
</dbReference>
<feature type="domain" description="Multidrug resistance protein MdtA-like C-terminal permuted SH3" evidence="8">
    <location>
        <begin position="301"/>
        <end position="361"/>
    </location>
</feature>
<dbReference type="Proteomes" id="UP000807825">
    <property type="component" value="Unassembled WGS sequence"/>
</dbReference>
<sequence>MKRWITLYSVSVLVFSVLSGCGSHDAPAPVPPPDVTVSRPLEKEVTDNIEFTGTTSAVESVEIRARVKGFLERIAFEPGAKVKAGDLLFVIDRRPFKAQVDQAAATVASNKAQLELAEVRVTKTKNLYATASVSEIQLLEEQAKRDVEKAQLDMARAKLESAQLELDFTEVKAPIGGRAGVNLVDVGNLVGAGDNTLLTQVVKDDSIYVYFNVSERDLLKYKRKYLEIRTGEGQQKEDPKAYLALADERDYPHEGVIDYMDPKVDPSTGTVRLRAVFSNSKGLLMAGLFARIRIPVETRKAFLIPDLAVGIDQRGEYVLLVNKDNVVEYRPVEVGQLVERMRVIEKGVSTDDSIIVNGIQRARPGSKVNPLQSPPATKASAPATPQSPGK</sequence>
<proteinExistence type="inferred from homology"/>
<evidence type="ECO:0000313" key="9">
    <source>
        <dbReference type="EMBL" id="MBI5248367.1"/>
    </source>
</evidence>
<dbReference type="EMBL" id="JACRDE010000078">
    <property type="protein sequence ID" value="MBI5248367.1"/>
    <property type="molecule type" value="Genomic_DNA"/>
</dbReference>
<dbReference type="Pfam" id="PF25944">
    <property type="entry name" value="Beta-barrel_RND"/>
    <property type="match status" value="1"/>
</dbReference>